<dbReference type="EMBL" id="CP094809">
    <property type="protein sequence ID" value="UXU57158.1"/>
    <property type="molecule type" value="Genomic_DNA"/>
</dbReference>
<dbReference type="RefSeq" id="WP_262626373.1">
    <property type="nucleotide sequence ID" value="NZ_CP094809.1"/>
</dbReference>
<gene>
    <name evidence="2" type="ORF">MUA95_11565</name>
</gene>
<accession>A0ABD7TTN4</accession>
<feature type="transmembrane region" description="Helical" evidence="1">
    <location>
        <begin position="131"/>
        <end position="151"/>
    </location>
</feature>
<evidence type="ECO:0000313" key="2">
    <source>
        <dbReference type="EMBL" id="UXU57158.1"/>
    </source>
</evidence>
<feature type="transmembrane region" description="Helical" evidence="1">
    <location>
        <begin position="52"/>
        <end position="72"/>
    </location>
</feature>
<feature type="transmembrane region" description="Helical" evidence="1">
    <location>
        <begin position="79"/>
        <end position="98"/>
    </location>
</feature>
<proteinExistence type="predicted"/>
<organism evidence="2 3">
    <name type="scientific">Staphylococcus agnetis</name>
    <dbReference type="NCBI Taxonomy" id="985762"/>
    <lineage>
        <taxon>Bacteria</taxon>
        <taxon>Bacillati</taxon>
        <taxon>Bacillota</taxon>
        <taxon>Bacilli</taxon>
        <taxon>Bacillales</taxon>
        <taxon>Staphylococcaceae</taxon>
        <taxon>Staphylococcus</taxon>
    </lineage>
</organism>
<feature type="transmembrane region" description="Helical" evidence="1">
    <location>
        <begin position="20"/>
        <end position="40"/>
    </location>
</feature>
<keyword evidence="1" id="KW-0472">Membrane</keyword>
<keyword evidence="1" id="KW-0812">Transmembrane</keyword>
<sequence>MLQFIHNHFSQHNKIWNSVVVTAVISGIAMLEGFVIGLVAMNQFDILEGYRLKFVMMVVLTMCAFVLVNTYLLRQIRTIGMCLMLIVLAIYFVAMNQLGASPTQTTLGKISPLSYVDAAYFNFLNAEQSTLLVVILLFVITIIGFLLNLVIKPLTKVRLF</sequence>
<evidence type="ECO:0000313" key="3">
    <source>
        <dbReference type="Proteomes" id="UP001065705"/>
    </source>
</evidence>
<protein>
    <submittedName>
        <fullName evidence="2">Uncharacterized protein</fullName>
    </submittedName>
</protein>
<reference evidence="2" key="1">
    <citation type="submission" date="2022-03" db="EMBL/GenBank/DDBJ databases">
        <title>Comparative Genomics of East African Camel-Associated Staphylococcaceae spp.: Diversity and Inheritance of Traits Involved in Host-Pathogen Interactions.</title>
        <authorList>
            <person name="Akarsu H."/>
            <person name="Liljander A."/>
            <person name="Younan M."/>
            <person name="Brodard I."/>
            <person name="Glucks I."/>
            <person name="Labroussaa F."/>
            <person name="Overesch G."/>
            <person name="Kuhnert P."/>
            <person name="Perreten V."/>
            <person name="Drexler J.F."/>
            <person name="Corman V.M."/>
            <person name="Falquet L."/>
            <person name="Jores J."/>
        </authorList>
    </citation>
    <scope>NUCLEOTIDE SEQUENCE</scope>
    <source>
        <strain evidence="2">IVB6197</strain>
    </source>
</reference>
<dbReference type="Proteomes" id="UP001065705">
    <property type="component" value="Chromosome"/>
</dbReference>
<name>A0ABD7TTN4_9STAP</name>
<dbReference type="AlphaFoldDB" id="A0ABD7TTN4"/>
<keyword evidence="1" id="KW-1133">Transmembrane helix</keyword>
<evidence type="ECO:0000256" key="1">
    <source>
        <dbReference type="SAM" id="Phobius"/>
    </source>
</evidence>